<reference evidence="1" key="1">
    <citation type="journal article" date="2015" name="Nature">
        <title>Complex archaea that bridge the gap between prokaryotes and eukaryotes.</title>
        <authorList>
            <person name="Spang A."/>
            <person name="Saw J.H."/>
            <person name="Jorgensen S.L."/>
            <person name="Zaremba-Niedzwiedzka K."/>
            <person name="Martijn J."/>
            <person name="Lind A.E."/>
            <person name="van Eijk R."/>
            <person name="Schleper C."/>
            <person name="Guy L."/>
            <person name="Ettema T.J."/>
        </authorList>
    </citation>
    <scope>NUCLEOTIDE SEQUENCE</scope>
</reference>
<gene>
    <name evidence="1" type="ORF">LCGC14_2777920</name>
</gene>
<dbReference type="AlphaFoldDB" id="A0A0F9B2Y8"/>
<comment type="caution">
    <text evidence="1">The sequence shown here is derived from an EMBL/GenBank/DDBJ whole genome shotgun (WGS) entry which is preliminary data.</text>
</comment>
<dbReference type="EMBL" id="LAZR01051519">
    <property type="protein sequence ID" value="KKK84979.1"/>
    <property type="molecule type" value="Genomic_DNA"/>
</dbReference>
<protein>
    <submittedName>
        <fullName evidence="1">Uncharacterized protein</fullName>
    </submittedName>
</protein>
<accession>A0A0F9B2Y8</accession>
<sequence length="133" mass="14902">HHSAVKAETDSNWSSGFALWDHLHGTFRLDVPQDDIVIGVPAYSFLLPTPSASAYGSNRGGAAGRVGPTRYSLDQLARRGRLPLHPRGPLHPGYPEWMMGWPQGWTETEQSATESYRSWRQRHLAVLQNVLEK</sequence>
<proteinExistence type="predicted"/>
<name>A0A0F9B2Y8_9ZZZZ</name>
<feature type="non-terminal residue" evidence="1">
    <location>
        <position position="1"/>
    </location>
</feature>
<evidence type="ECO:0000313" key="1">
    <source>
        <dbReference type="EMBL" id="KKK84979.1"/>
    </source>
</evidence>
<organism evidence="1">
    <name type="scientific">marine sediment metagenome</name>
    <dbReference type="NCBI Taxonomy" id="412755"/>
    <lineage>
        <taxon>unclassified sequences</taxon>
        <taxon>metagenomes</taxon>
        <taxon>ecological metagenomes</taxon>
    </lineage>
</organism>